<name>A0AAD5PKL5_9CRUS</name>
<dbReference type="AlphaFoldDB" id="A0AAD5PKL5"/>
<keyword evidence="4" id="KW-0804">Transcription</keyword>
<sequence length="174" mass="20389">MISSLIGLASTLVLLFAIFLIPDFLFVAKDPEFMEDEFLEEEEQEEEDYLDYISRQAENDLFVKVNRFFDSNKPFLDPDFTLMKFEKTVGLSGRYISEAIKDVTGMNFPQYLNQCRVNYFKQKCANPEFYQDKTIEELAQEIGYKSVNNFYIHFKKIEGVTPKDFLNSLEQGND</sequence>
<protein>
    <recommendedName>
        <fullName evidence="5">HTH araC/xylS-type domain-containing protein</fullName>
    </recommendedName>
</protein>
<reference evidence="6" key="1">
    <citation type="submission" date="2022-05" db="EMBL/GenBank/DDBJ databases">
        <title>A multi-omics perspective on studying reproductive biology in Daphnia sinensis.</title>
        <authorList>
            <person name="Jia J."/>
        </authorList>
    </citation>
    <scope>NUCLEOTIDE SEQUENCE</scope>
    <source>
        <strain evidence="6">WSL</strain>
    </source>
</reference>
<dbReference type="GO" id="GO:0003700">
    <property type="term" value="F:DNA-binding transcription factor activity"/>
    <property type="evidence" value="ECO:0007669"/>
    <property type="project" value="InterPro"/>
</dbReference>
<dbReference type="GO" id="GO:0005634">
    <property type="term" value="C:nucleus"/>
    <property type="evidence" value="ECO:0007669"/>
    <property type="project" value="UniProtKB-SubCell"/>
</dbReference>
<feature type="domain" description="HTH araC/xylS-type" evidence="5">
    <location>
        <begin position="63"/>
        <end position="168"/>
    </location>
</feature>
<evidence type="ECO:0000256" key="3">
    <source>
        <dbReference type="ARBA" id="ARBA00023125"/>
    </source>
</evidence>
<comment type="subcellular location">
    <subcellularLocation>
        <location evidence="1">Nucleus</location>
    </subcellularLocation>
</comment>
<dbReference type="Proteomes" id="UP000820818">
    <property type="component" value="Unassembled WGS sequence"/>
</dbReference>
<dbReference type="InterPro" id="IPR018060">
    <property type="entry name" value="HTH_AraC"/>
</dbReference>
<evidence type="ECO:0000259" key="5">
    <source>
        <dbReference type="PROSITE" id="PS01124"/>
    </source>
</evidence>
<keyword evidence="3" id="KW-0238">DNA-binding</keyword>
<dbReference type="SUPFAM" id="SSF46689">
    <property type="entry name" value="Homeodomain-like"/>
    <property type="match status" value="1"/>
</dbReference>
<evidence type="ECO:0000313" key="6">
    <source>
        <dbReference type="EMBL" id="KAI9549377.1"/>
    </source>
</evidence>
<evidence type="ECO:0000256" key="2">
    <source>
        <dbReference type="ARBA" id="ARBA00023015"/>
    </source>
</evidence>
<evidence type="ECO:0000256" key="4">
    <source>
        <dbReference type="ARBA" id="ARBA00023163"/>
    </source>
</evidence>
<accession>A0AAD5PKL5</accession>
<comment type="caution">
    <text evidence="6">The sequence shown here is derived from an EMBL/GenBank/DDBJ whole genome shotgun (WGS) entry which is preliminary data.</text>
</comment>
<organism evidence="6 7">
    <name type="scientific">Daphnia sinensis</name>
    <dbReference type="NCBI Taxonomy" id="1820382"/>
    <lineage>
        <taxon>Eukaryota</taxon>
        <taxon>Metazoa</taxon>
        <taxon>Ecdysozoa</taxon>
        <taxon>Arthropoda</taxon>
        <taxon>Crustacea</taxon>
        <taxon>Branchiopoda</taxon>
        <taxon>Diplostraca</taxon>
        <taxon>Cladocera</taxon>
        <taxon>Anomopoda</taxon>
        <taxon>Daphniidae</taxon>
        <taxon>Daphnia</taxon>
        <taxon>Daphnia similis group</taxon>
    </lineage>
</organism>
<keyword evidence="2" id="KW-0805">Transcription regulation</keyword>
<dbReference type="SMART" id="SM00342">
    <property type="entry name" value="HTH_ARAC"/>
    <property type="match status" value="1"/>
</dbReference>
<dbReference type="InterPro" id="IPR009057">
    <property type="entry name" value="Homeodomain-like_sf"/>
</dbReference>
<dbReference type="PANTHER" id="PTHR43280">
    <property type="entry name" value="ARAC-FAMILY TRANSCRIPTIONAL REGULATOR"/>
    <property type="match status" value="1"/>
</dbReference>
<evidence type="ECO:0000256" key="1">
    <source>
        <dbReference type="ARBA" id="ARBA00004123"/>
    </source>
</evidence>
<proteinExistence type="predicted"/>
<dbReference type="PROSITE" id="PS01124">
    <property type="entry name" value="HTH_ARAC_FAMILY_2"/>
    <property type="match status" value="1"/>
</dbReference>
<dbReference type="Pfam" id="PF12833">
    <property type="entry name" value="HTH_18"/>
    <property type="match status" value="1"/>
</dbReference>
<dbReference type="PANTHER" id="PTHR43280:SF29">
    <property type="entry name" value="ARAC-FAMILY TRANSCRIPTIONAL REGULATOR"/>
    <property type="match status" value="1"/>
</dbReference>
<dbReference type="EMBL" id="WJBH02000308">
    <property type="protein sequence ID" value="KAI9549377.1"/>
    <property type="molecule type" value="Genomic_DNA"/>
</dbReference>
<gene>
    <name evidence="6" type="ORF">GHT06_003743</name>
</gene>
<dbReference type="Gene3D" id="1.10.10.60">
    <property type="entry name" value="Homeodomain-like"/>
    <property type="match status" value="2"/>
</dbReference>
<keyword evidence="7" id="KW-1185">Reference proteome</keyword>
<dbReference type="GO" id="GO:0043565">
    <property type="term" value="F:sequence-specific DNA binding"/>
    <property type="evidence" value="ECO:0007669"/>
    <property type="project" value="InterPro"/>
</dbReference>
<evidence type="ECO:0000313" key="7">
    <source>
        <dbReference type="Proteomes" id="UP000820818"/>
    </source>
</evidence>